<keyword evidence="7" id="KW-0418">Kinase</keyword>
<keyword evidence="5" id="KW-0808">Transferase</keyword>
<evidence type="ECO:0000256" key="7">
    <source>
        <dbReference type="ARBA" id="ARBA00022777"/>
    </source>
</evidence>
<protein>
    <recommendedName>
        <fullName evidence="10">Ascorbate-specific PTS system EIIA component</fullName>
    </recommendedName>
    <alternativeName>
        <fullName evidence="11">Ascorbate-specific phosphotransferase enzyme IIA component</fullName>
    </alternativeName>
</protein>
<sequence>MDKRVRKLLNDIVYQPGVSMKELSIKHHLSLAQIEYAIKKANQLLKEYQFKEIQRINNHLYAAISQEEYAKMMKQKSESLNDYFYEVDRQNMILLMLLLERDISLISLSLELGVSKNTILKDLKEVELTLKPYRLSLIYTRKAGYVIKGPEIRIRQFMLELINHYDFNDGWFHKFINLTNDKKSFFAALFEEIERELKVRFSDETIEKLPIIITLMRRRVLNDSPLSMRDMPDLEMLWKENAYKSVSNILHENGLTESLNKYDISFMVIQILGGNLLLSNSKLQENSLYFQAIQKMVHRFESMMTATLAEKEDLYQKLYQHLIPAMYRIKYGVPLTNPIADQVKEKYGFIHSIIQKAIEPVEEVMGCRYSQDELVYITMLFVGAFSHSNQKQGERLRAIVLCENGVSISYLLTNELKKLFPEITFERYMSKRAFLEENIKVDLIFSTIYMPLDIPCFQVTPFLSDEQKQNLRHRVFYQMEGMTNKQITTSTLMNIIKQHADIRDYDKLKQDIQKYILEVETNPVNDMPFSYSSDPQLCDLITENTIQIATEPLQFEEAIRKTAEPLIDQQLISPKYVDRVLTNYKNAESYFVISQNVAIPHVANEGDVFKLGMSLLKLDEPIYFANEGHWIQIVILIAPFDKEQHMDAIAELHQLVLNQSNVERIIAAETKSEIIDCLYKLPH</sequence>
<dbReference type="GO" id="GO:0009401">
    <property type="term" value="P:phosphoenolpyruvate-dependent sugar phosphotransferase system"/>
    <property type="evidence" value="ECO:0007669"/>
    <property type="project" value="UniProtKB-KW"/>
</dbReference>
<dbReference type="InterPro" id="IPR036634">
    <property type="entry name" value="PRD_sf"/>
</dbReference>
<comment type="caution">
    <text evidence="15">The sequence shown here is derived from an EMBL/GenBank/DDBJ whole genome shotgun (WGS) entry which is preliminary data.</text>
</comment>
<dbReference type="PROSITE" id="PS51372">
    <property type="entry name" value="PRD_2"/>
    <property type="match status" value="1"/>
</dbReference>
<dbReference type="InterPro" id="IPR036388">
    <property type="entry name" value="WH-like_DNA-bd_sf"/>
</dbReference>
<dbReference type="Gene3D" id="1.10.1790.10">
    <property type="entry name" value="PRD domain"/>
    <property type="match status" value="1"/>
</dbReference>
<organism evidence="15 16">
    <name type="scientific">Oceanobacillus sojae</name>
    <dbReference type="NCBI Taxonomy" id="582851"/>
    <lineage>
        <taxon>Bacteria</taxon>
        <taxon>Bacillati</taxon>
        <taxon>Bacillota</taxon>
        <taxon>Bacilli</taxon>
        <taxon>Bacillales</taxon>
        <taxon>Bacillaceae</taxon>
        <taxon>Oceanobacillus</taxon>
    </lineage>
</organism>
<dbReference type="GO" id="GO:0006355">
    <property type="term" value="P:regulation of DNA-templated transcription"/>
    <property type="evidence" value="ECO:0007669"/>
    <property type="project" value="InterPro"/>
</dbReference>
<dbReference type="Gene3D" id="3.40.50.2300">
    <property type="match status" value="1"/>
</dbReference>
<dbReference type="Pfam" id="PF00359">
    <property type="entry name" value="PTS_EIIA_2"/>
    <property type="match status" value="1"/>
</dbReference>
<evidence type="ECO:0000313" key="15">
    <source>
        <dbReference type="EMBL" id="GEN88516.1"/>
    </source>
</evidence>
<dbReference type="RefSeq" id="WP_147211465.1">
    <property type="nucleotide sequence ID" value="NZ_BJYM01000014.1"/>
</dbReference>
<keyword evidence="16" id="KW-1185">Reference proteome</keyword>
<evidence type="ECO:0000256" key="5">
    <source>
        <dbReference type="ARBA" id="ARBA00022679"/>
    </source>
</evidence>
<evidence type="ECO:0000256" key="3">
    <source>
        <dbReference type="ARBA" id="ARBA00022490"/>
    </source>
</evidence>
<dbReference type="GO" id="GO:0008982">
    <property type="term" value="F:protein-N(PI)-phosphohistidine-sugar phosphotransferase activity"/>
    <property type="evidence" value="ECO:0007669"/>
    <property type="project" value="InterPro"/>
</dbReference>
<dbReference type="AlphaFoldDB" id="A0A511ZM50"/>
<keyword evidence="15" id="KW-0762">Sugar transport</keyword>
<dbReference type="InterPro" id="IPR011608">
    <property type="entry name" value="PRD"/>
</dbReference>
<feature type="domain" description="PTS EIIA type-2" evidence="12">
    <location>
        <begin position="539"/>
        <end position="681"/>
    </location>
</feature>
<dbReference type="SUPFAM" id="SSF55804">
    <property type="entry name" value="Phoshotransferase/anion transport protein"/>
    <property type="match status" value="1"/>
</dbReference>
<dbReference type="OrthoDB" id="3239954at2"/>
<dbReference type="GO" id="GO:0005737">
    <property type="term" value="C:cytoplasm"/>
    <property type="evidence" value="ECO:0007669"/>
    <property type="project" value="UniProtKB-SubCell"/>
</dbReference>
<name>A0A511ZM50_9BACI</name>
<evidence type="ECO:0000256" key="11">
    <source>
        <dbReference type="ARBA" id="ARBA00042072"/>
    </source>
</evidence>
<evidence type="ECO:0000313" key="16">
    <source>
        <dbReference type="Proteomes" id="UP000321558"/>
    </source>
</evidence>
<dbReference type="Pfam" id="PF00874">
    <property type="entry name" value="PRD"/>
    <property type="match status" value="1"/>
</dbReference>
<dbReference type="InterPro" id="IPR007737">
    <property type="entry name" value="Mga_HTH"/>
</dbReference>
<evidence type="ECO:0000256" key="9">
    <source>
        <dbReference type="ARBA" id="ARBA00037387"/>
    </source>
</evidence>
<evidence type="ECO:0000259" key="12">
    <source>
        <dbReference type="PROSITE" id="PS51094"/>
    </source>
</evidence>
<evidence type="ECO:0000259" key="13">
    <source>
        <dbReference type="PROSITE" id="PS51099"/>
    </source>
</evidence>
<dbReference type="Pfam" id="PF05043">
    <property type="entry name" value="Mga"/>
    <property type="match status" value="1"/>
</dbReference>
<comment type="function">
    <text evidence="9">The phosphoenolpyruvate-dependent sugar phosphotransferase system (sugar PTS), a major carbohydrate active transport system, catalyzes the phosphorylation of incoming sugar substrates concomitantly with their translocation across the cell membrane. The enzyme II UlaABC PTS system is involved in ascorbate transport.</text>
</comment>
<feature type="domain" description="PTS EIIB type-2" evidence="13">
    <location>
        <begin position="396"/>
        <end position="483"/>
    </location>
</feature>
<keyword evidence="4" id="KW-0597">Phosphoprotein</keyword>
<dbReference type="SUPFAM" id="SSF63520">
    <property type="entry name" value="PTS-regulatory domain, PRD"/>
    <property type="match status" value="1"/>
</dbReference>
<keyword evidence="2" id="KW-0813">Transport</keyword>
<dbReference type="PANTHER" id="PTHR36203:SF1">
    <property type="entry name" value="ASCORBATE-SPECIFIC PTS SYSTEM EIIA COMPONENT"/>
    <property type="match status" value="1"/>
</dbReference>
<dbReference type="Gene3D" id="3.40.930.10">
    <property type="entry name" value="Mannitol-specific EII, Chain A"/>
    <property type="match status" value="1"/>
</dbReference>
<dbReference type="PROSITE" id="PS51099">
    <property type="entry name" value="PTS_EIIB_TYPE_2"/>
    <property type="match status" value="1"/>
</dbReference>
<proteinExistence type="predicted"/>
<dbReference type="InterPro" id="IPR013011">
    <property type="entry name" value="PTS_EIIB_2"/>
</dbReference>
<dbReference type="InterPro" id="IPR002178">
    <property type="entry name" value="PTS_EIIA_type-2_dom"/>
</dbReference>
<dbReference type="CDD" id="cd05568">
    <property type="entry name" value="PTS_IIB_bgl_like"/>
    <property type="match status" value="1"/>
</dbReference>
<dbReference type="InterPro" id="IPR051351">
    <property type="entry name" value="Ascorbate-PTS_EIIA_comp"/>
</dbReference>
<keyword evidence="6" id="KW-0598">Phosphotransferase system</keyword>
<evidence type="ECO:0000256" key="8">
    <source>
        <dbReference type="ARBA" id="ARBA00023159"/>
    </source>
</evidence>
<comment type="subcellular location">
    <subcellularLocation>
        <location evidence="1">Cytoplasm</location>
    </subcellularLocation>
</comment>
<gene>
    <name evidence="15" type="ORF">OSO01_32550</name>
</gene>
<dbReference type="GO" id="GO:0016301">
    <property type="term" value="F:kinase activity"/>
    <property type="evidence" value="ECO:0007669"/>
    <property type="project" value="UniProtKB-KW"/>
</dbReference>
<evidence type="ECO:0000256" key="6">
    <source>
        <dbReference type="ARBA" id="ARBA00022683"/>
    </source>
</evidence>
<feature type="domain" description="PRD" evidence="14">
    <location>
        <begin position="284"/>
        <end position="391"/>
    </location>
</feature>
<dbReference type="InterPro" id="IPR036095">
    <property type="entry name" value="PTS_EIIB-like_sf"/>
</dbReference>
<keyword evidence="8" id="KW-0010">Activator</keyword>
<evidence type="ECO:0000256" key="10">
    <source>
        <dbReference type="ARBA" id="ARBA00041175"/>
    </source>
</evidence>
<evidence type="ECO:0000256" key="1">
    <source>
        <dbReference type="ARBA" id="ARBA00004496"/>
    </source>
</evidence>
<accession>A0A511ZM50</accession>
<dbReference type="PANTHER" id="PTHR36203">
    <property type="entry name" value="ASCORBATE-SPECIFIC PTS SYSTEM EIIA COMPONENT"/>
    <property type="match status" value="1"/>
</dbReference>
<reference evidence="15 16" key="1">
    <citation type="submission" date="2019-07" db="EMBL/GenBank/DDBJ databases">
        <title>Whole genome shotgun sequence of Oceanobacillus sojae NBRC 105379.</title>
        <authorList>
            <person name="Hosoyama A."/>
            <person name="Uohara A."/>
            <person name="Ohji S."/>
            <person name="Ichikawa N."/>
        </authorList>
    </citation>
    <scope>NUCLEOTIDE SEQUENCE [LARGE SCALE GENOMIC DNA]</scope>
    <source>
        <strain evidence="15 16">NBRC 105379</strain>
    </source>
</reference>
<dbReference type="Gene3D" id="1.10.10.10">
    <property type="entry name" value="Winged helix-like DNA-binding domain superfamily/Winged helix DNA-binding domain"/>
    <property type="match status" value="1"/>
</dbReference>
<dbReference type="PROSITE" id="PS51094">
    <property type="entry name" value="PTS_EIIA_TYPE_2"/>
    <property type="match status" value="1"/>
</dbReference>
<dbReference type="EMBL" id="BJYM01000014">
    <property type="protein sequence ID" value="GEN88516.1"/>
    <property type="molecule type" value="Genomic_DNA"/>
</dbReference>
<evidence type="ECO:0000259" key="14">
    <source>
        <dbReference type="PROSITE" id="PS51372"/>
    </source>
</evidence>
<keyword evidence="3" id="KW-0963">Cytoplasm</keyword>
<evidence type="ECO:0000256" key="4">
    <source>
        <dbReference type="ARBA" id="ARBA00022553"/>
    </source>
</evidence>
<dbReference type="Proteomes" id="UP000321558">
    <property type="component" value="Unassembled WGS sequence"/>
</dbReference>
<dbReference type="InterPro" id="IPR016152">
    <property type="entry name" value="PTrfase/Anion_transptr"/>
</dbReference>
<dbReference type="SUPFAM" id="SSF52794">
    <property type="entry name" value="PTS system IIB component-like"/>
    <property type="match status" value="1"/>
</dbReference>
<evidence type="ECO:0000256" key="2">
    <source>
        <dbReference type="ARBA" id="ARBA00022448"/>
    </source>
</evidence>